<gene>
    <name evidence="8" type="ORF">SPTER_01780</name>
</gene>
<comment type="similarity">
    <text evidence="1 4">Belongs to the CRISPR-associated protein Cas6/Cse3/CasE family.</text>
</comment>
<dbReference type="EMBL" id="CP036259">
    <property type="protein sequence ID" value="QDR78927.1"/>
    <property type="molecule type" value="Genomic_DNA"/>
</dbReference>
<dbReference type="Gene3D" id="3.30.70.1890">
    <property type="match status" value="1"/>
</dbReference>
<dbReference type="PANTHER" id="PTHR36984">
    <property type="entry name" value="CRISPR-ASSOCIATED ENDORIBONUCLEASE CAS6 1"/>
    <property type="match status" value="1"/>
</dbReference>
<keyword evidence="2" id="KW-0694">RNA-binding</keyword>
<comment type="function">
    <text evidence="4">CRISPR (clustered regularly interspaced short palindromic repeat), is an adaptive immune system that provides protection against mobile genetic elements (viruses, transposable elements and conjugative plasmids). CRISPR clusters contain sequences complementary to antecedent mobile elements and target invading nucleic acids. CRISPR clusters are transcribed and processed into CRISPR RNA (crRNA).</text>
</comment>
<organism evidence="8 9">
    <name type="scientific">Sporomusa termitida</name>
    <dbReference type="NCBI Taxonomy" id="2377"/>
    <lineage>
        <taxon>Bacteria</taxon>
        <taxon>Bacillati</taxon>
        <taxon>Bacillota</taxon>
        <taxon>Negativicutes</taxon>
        <taxon>Selenomonadales</taxon>
        <taxon>Sporomusaceae</taxon>
        <taxon>Sporomusa</taxon>
    </lineage>
</organism>
<evidence type="ECO:0000256" key="3">
    <source>
        <dbReference type="ARBA" id="ARBA00023118"/>
    </source>
</evidence>
<name>A0A517DNQ6_9FIRM</name>
<dbReference type="GO" id="GO:0016788">
    <property type="term" value="F:hydrolase activity, acting on ester bonds"/>
    <property type="evidence" value="ECO:0007669"/>
    <property type="project" value="InterPro"/>
</dbReference>
<feature type="site" description="Transition state stabilizer" evidence="5">
    <location>
        <position position="53"/>
    </location>
</feature>
<dbReference type="InterPro" id="IPR010156">
    <property type="entry name" value="CRISPR-assoc_prot_Cas6"/>
</dbReference>
<sequence>MHLDIHFKPAGGRLVLPISYNYLLQGALYHSLHKELAAFLHEKGYTDGKRSFKLFSFSLLQGVYQLDRVKKNIAFDGEIKLTISSPMQDFCHSLVNILLATGNMRLGTQATEIEKINVRQLKVTGDQAVVKTLSPAVLYSTLLRPDGRKYTVYFQPGEADYGRLFSENLQKKYRAFWGTDAPAGNVTAKALGLPRLKVVNYKDIIIKGYAGKLLVTGPQELLQLAVDGGIGSKNSQGFGCVELQ</sequence>
<evidence type="ECO:0000256" key="2">
    <source>
        <dbReference type="ARBA" id="ARBA00022884"/>
    </source>
</evidence>
<evidence type="ECO:0000259" key="7">
    <source>
        <dbReference type="Pfam" id="PF01881"/>
    </source>
</evidence>
<feature type="domain" description="CRISPR associated protein Cas6 C-terminal" evidence="7">
    <location>
        <begin position="124"/>
        <end position="243"/>
    </location>
</feature>
<dbReference type="Pfam" id="PF01881">
    <property type="entry name" value="Cas_Cas6_C"/>
    <property type="match status" value="1"/>
</dbReference>
<proteinExistence type="inferred from homology"/>
<dbReference type="GO" id="GO:0051607">
    <property type="term" value="P:defense response to virus"/>
    <property type="evidence" value="ECO:0007669"/>
    <property type="project" value="UniProtKB-KW"/>
</dbReference>
<keyword evidence="3" id="KW-0051">Antiviral defense</keyword>
<protein>
    <recommendedName>
        <fullName evidence="4">CRISPR-associated endoribonuclease</fullName>
    </recommendedName>
</protein>
<dbReference type="PANTHER" id="PTHR36984:SF1">
    <property type="entry name" value="CRISPR-ASSOCIATED ENDORIBONUCLEASE CAS6 1"/>
    <property type="match status" value="1"/>
</dbReference>
<dbReference type="Pfam" id="PF21350">
    <property type="entry name" value="Cas6_I-A"/>
    <property type="match status" value="1"/>
</dbReference>
<dbReference type="OrthoDB" id="9797488at2"/>
<dbReference type="InterPro" id="IPR045747">
    <property type="entry name" value="CRISPR-assoc_prot_Cas6_N_sf"/>
</dbReference>
<dbReference type="GO" id="GO:0003723">
    <property type="term" value="F:RNA binding"/>
    <property type="evidence" value="ECO:0007669"/>
    <property type="project" value="UniProtKB-KW"/>
</dbReference>
<evidence type="ECO:0000256" key="4">
    <source>
        <dbReference type="PIRNR" id="PIRNR005054"/>
    </source>
</evidence>
<dbReference type="InterPro" id="IPR049435">
    <property type="entry name" value="Cas_Cas6_C"/>
</dbReference>
<evidence type="ECO:0000313" key="8">
    <source>
        <dbReference type="EMBL" id="QDR78927.1"/>
    </source>
</evidence>
<dbReference type="Proteomes" id="UP000320776">
    <property type="component" value="Chromosome"/>
</dbReference>
<keyword evidence="9" id="KW-1185">Reference proteome</keyword>
<feature type="active site" description="Proton donor" evidence="6">
    <location>
        <position position="41"/>
    </location>
</feature>
<dbReference type="PIRSF" id="PIRSF005054">
    <property type="entry name" value="PF1131"/>
    <property type="match status" value="1"/>
</dbReference>
<evidence type="ECO:0000256" key="6">
    <source>
        <dbReference type="PIRSR" id="PIRSR005054-50"/>
    </source>
</evidence>
<evidence type="ECO:0000256" key="1">
    <source>
        <dbReference type="ARBA" id="ARBA00005937"/>
    </source>
</evidence>
<feature type="active site" description="Proton acceptor" evidence="6">
    <location>
        <position position="29"/>
    </location>
</feature>
<evidence type="ECO:0000313" key="9">
    <source>
        <dbReference type="Proteomes" id="UP000320776"/>
    </source>
</evidence>
<dbReference type="NCBIfam" id="TIGR01877">
    <property type="entry name" value="cas_cas6"/>
    <property type="match status" value="1"/>
</dbReference>
<dbReference type="CDD" id="cd21140">
    <property type="entry name" value="Cas6_I-like"/>
    <property type="match status" value="1"/>
</dbReference>
<accession>A0A517DNQ6</accession>
<dbReference type="KEGG" id="sted:SPTER_01780"/>
<dbReference type="AlphaFoldDB" id="A0A517DNQ6"/>
<evidence type="ECO:0000256" key="5">
    <source>
        <dbReference type="PIRSR" id="PIRSR005054-1"/>
    </source>
</evidence>
<reference evidence="8 9" key="1">
    <citation type="submission" date="2019-02" db="EMBL/GenBank/DDBJ databases">
        <title>Closed genome of Sporomusa termitida DSM 4440.</title>
        <authorList>
            <person name="Poehlein A."/>
            <person name="Daniel R."/>
        </authorList>
    </citation>
    <scope>NUCLEOTIDE SEQUENCE [LARGE SCALE GENOMIC DNA]</scope>
    <source>
        <strain evidence="8 9">DSM 4440</strain>
    </source>
</reference>
<dbReference type="Gene3D" id="3.30.70.1900">
    <property type="match status" value="1"/>
</dbReference>